<protein>
    <submittedName>
        <fullName evidence="2">Uncharacterized protein</fullName>
    </submittedName>
</protein>
<comment type="caution">
    <text evidence="2">The sequence shown here is derived from an EMBL/GenBank/DDBJ whole genome shotgun (WGS) entry which is preliminary data.</text>
</comment>
<dbReference type="AlphaFoldDB" id="B6WRU8"/>
<evidence type="ECO:0000313" key="3">
    <source>
        <dbReference type="Proteomes" id="UP000003676"/>
    </source>
</evidence>
<organism evidence="2 3">
    <name type="scientific">Desulfovibrio piger ATCC 29098</name>
    <dbReference type="NCBI Taxonomy" id="411464"/>
    <lineage>
        <taxon>Bacteria</taxon>
        <taxon>Pseudomonadati</taxon>
        <taxon>Thermodesulfobacteriota</taxon>
        <taxon>Desulfovibrionia</taxon>
        <taxon>Desulfovibrionales</taxon>
        <taxon>Desulfovibrionaceae</taxon>
        <taxon>Desulfovibrio</taxon>
    </lineage>
</organism>
<feature type="compositionally biased region" description="Polar residues" evidence="1">
    <location>
        <begin position="1"/>
        <end position="15"/>
    </location>
</feature>
<reference evidence="2 3" key="2">
    <citation type="submission" date="2008-10" db="EMBL/GenBank/DDBJ databases">
        <authorList>
            <person name="Fulton L."/>
            <person name="Clifton S."/>
            <person name="Fulton B."/>
            <person name="Xu J."/>
            <person name="Minx P."/>
            <person name="Pepin K.H."/>
            <person name="Johnson M."/>
            <person name="Bhonagiri V."/>
            <person name="Nash W.E."/>
            <person name="Mardis E.R."/>
            <person name="Wilson R.K."/>
        </authorList>
    </citation>
    <scope>NUCLEOTIDE SEQUENCE [LARGE SCALE GENOMIC DNA]</scope>
    <source>
        <strain evidence="2 3">ATCC 29098</strain>
    </source>
</reference>
<feature type="region of interest" description="Disordered" evidence="1">
    <location>
        <begin position="1"/>
        <end position="34"/>
    </location>
</feature>
<accession>B6WRU8</accession>
<evidence type="ECO:0000256" key="1">
    <source>
        <dbReference type="SAM" id="MobiDB-lite"/>
    </source>
</evidence>
<proteinExistence type="predicted"/>
<dbReference type="HOGENOM" id="CLU_2896788_0_0_7"/>
<evidence type="ECO:0000313" key="2">
    <source>
        <dbReference type="EMBL" id="EEB34301.1"/>
    </source>
</evidence>
<name>B6WRU8_9BACT</name>
<reference evidence="2 3" key="1">
    <citation type="submission" date="2008-10" db="EMBL/GenBank/DDBJ databases">
        <title>Draft genome sequence of Desulvovibrio piger (ATCC 29098).</title>
        <authorList>
            <person name="Sudarsanam P."/>
            <person name="Ley R."/>
            <person name="Guruge J."/>
            <person name="Turnbaugh P.J."/>
            <person name="Mahowald M."/>
            <person name="Liep D."/>
            <person name="Gordon J."/>
        </authorList>
    </citation>
    <scope>NUCLEOTIDE SEQUENCE [LARGE SCALE GENOMIC DNA]</scope>
    <source>
        <strain evidence="2 3">ATCC 29098</strain>
    </source>
</reference>
<dbReference type="EMBL" id="ABXU01000025">
    <property type="protein sequence ID" value="EEB34301.1"/>
    <property type="molecule type" value="Genomic_DNA"/>
</dbReference>
<sequence length="62" mass="7242">MEPTQNRPPCQQKSQKNFEEPNSGKKGSGQEGRSTWRSYRMMHYKIFHMISNLLIFHGQMAG</sequence>
<dbReference type="Proteomes" id="UP000003676">
    <property type="component" value="Unassembled WGS sequence"/>
</dbReference>
<gene>
    <name evidence="2" type="ORF">DESPIG_00791</name>
</gene>